<dbReference type="Pfam" id="PF03765">
    <property type="entry name" value="CRAL_TRIO_N"/>
    <property type="match status" value="1"/>
</dbReference>
<sequence length="74" mass="8322">LFCSSAVYTSGTDQGRVGIMSAPTAKELEALANFRPLVSDLSLNDEQKSDMFMLRWLRARELNLKAAEEMLRKV</sequence>
<proteinExistence type="predicted"/>
<reference evidence="2" key="1">
    <citation type="submission" date="2021-06" db="EMBL/GenBank/DDBJ databases">
        <authorList>
            <person name="Hodson N. C."/>
            <person name="Mongue J. A."/>
            <person name="Jaron S. K."/>
        </authorList>
    </citation>
    <scope>NUCLEOTIDE SEQUENCE</scope>
</reference>
<name>A0A8J2L5F3_9HEXA</name>
<gene>
    <name evidence="2" type="ORF">AFUS01_LOCUS35987</name>
</gene>
<evidence type="ECO:0000313" key="3">
    <source>
        <dbReference type="Proteomes" id="UP000708208"/>
    </source>
</evidence>
<dbReference type="Proteomes" id="UP000708208">
    <property type="component" value="Unassembled WGS sequence"/>
</dbReference>
<evidence type="ECO:0000313" key="2">
    <source>
        <dbReference type="EMBL" id="CAG7825907.1"/>
    </source>
</evidence>
<feature type="domain" description="CRAL/TRIO N-terminal" evidence="1">
    <location>
        <begin position="49"/>
        <end position="74"/>
    </location>
</feature>
<feature type="non-terminal residue" evidence="2">
    <location>
        <position position="1"/>
    </location>
</feature>
<accession>A0A8J2L5F3</accession>
<dbReference type="SMART" id="SM01100">
    <property type="entry name" value="CRAL_TRIO_N"/>
    <property type="match status" value="1"/>
</dbReference>
<organism evidence="2 3">
    <name type="scientific">Allacma fusca</name>
    <dbReference type="NCBI Taxonomy" id="39272"/>
    <lineage>
        <taxon>Eukaryota</taxon>
        <taxon>Metazoa</taxon>
        <taxon>Ecdysozoa</taxon>
        <taxon>Arthropoda</taxon>
        <taxon>Hexapoda</taxon>
        <taxon>Collembola</taxon>
        <taxon>Symphypleona</taxon>
        <taxon>Sminthuridae</taxon>
        <taxon>Allacma</taxon>
    </lineage>
</organism>
<dbReference type="EMBL" id="CAJVCH010537853">
    <property type="protein sequence ID" value="CAG7825907.1"/>
    <property type="molecule type" value="Genomic_DNA"/>
</dbReference>
<comment type="caution">
    <text evidence="2">The sequence shown here is derived from an EMBL/GenBank/DDBJ whole genome shotgun (WGS) entry which is preliminary data.</text>
</comment>
<evidence type="ECO:0000259" key="1">
    <source>
        <dbReference type="SMART" id="SM01100"/>
    </source>
</evidence>
<keyword evidence="3" id="KW-1185">Reference proteome</keyword>
<protein>
    <recommendedName>
        <fullName evidence="1">CRAL/TRIO N-terminal domain-containing protein</fullName>
    </recommendedName>
</protein>
<dbReference type="InterPro" id="IPR011074">
    <property type="entry name" value="CRAL/TRIO_N_dom"/>
</dbReference>
<dbReference type="OrthoDB" id="30289at2759"/>
<dbReference type="AlphaFoldDB" id="A0A8J2L5F3"/>
<feature type="non-terminal residue" evidence="2">
    <location>
        <position position="74"/>
    </location>
</feature>